<reference evidence="3 4" key="1">
    <citation type="submission" date="2015-09" db="EMBL/GenBank/DDBJ databases">
        <authorList>
            <consortium name="Pathogen Informatics"/>
        </authorList>
    </citation>
    <scope>NUCLEOTIDE SEQUENCE [LARGE SCALE GENOMIC DNA]</scope>
    <source>
        <strain evidence="3 4">2789STDY5608850</strain>
    </source>
</reference>
<evidence type="ECO:0000256" key="1">
    <source>
        <dbReference type="ARBA" id="ARBA00008558"/>
    </source>
</evidence>
<comment type="similarity">
    <text evidence="1">Belongs to the N-acylglucosamine 2-epimerase family.</text>
</comment>
<dbReference type="InterPro" id="IPR008928">
    <property type="entry name" value="6-hairpin_glycosidase_sf"/>
</dbReference>
<name>A0A174JQQ5_9FIRM</name>
<dbReference type="GO" id="GO:0050121">
    <property type="term" value="F:N-acylglucosamine 2-epimerase activity"/>
    <property type="evidence" value="ECO:0007669"/>
    <property type="project" value="UniProtKB-EC"/>
</dbReference>
<dbReference type="EMBL" id="CYZE01000015">
    <property type="protein sequence ID" value="CUO99490.1"/>
    <property type="molecule type" value="Genomic_DNA"/>
</dbReference>
<dbReference type="EC" id="5.1.3.8" evidence="3"/>
<proteinExistence type="inferred from homology"/>
<dbReference type="Proteomes" id="UP000095651">
    <property type="component" value="Unassembled WGS sequence"/>
</dbReference>
<dbReference type="Gene3D" id="1.50.10.10">
    <property type="match status" value="1"/>
</dbReference>
<dbReference type="Pfam" id="PF07221">
    <property type="entry name" value="GlcNAc_2-epim"/>
    <property type="match status" value="1"/>
</dbReference>
<organism evidence="3 4">
    <name type="scientific">Hungatella hathewayi</name>
    <dbReference type="NCBI Taxonomy" id="154046"/>
    <lineage>
        <taxon>Bacteria</taxon>
        <taxon>Bacillati</taxon>
        <taxon>Bacillota</taxon>
        <taxon>Clostridia</taxon>
        <taxon>Lachnospirales</taxon>
        <taxon>Lachnospiraceae</taxon>
        <taxon>Hungatella</taxon>
    </lineage>
</organism>
<sequence>MKKTGVLAEEATVWYGIVRNCLLNDILGFWKERTADQEHGGYITSFDREGNCTGKEKNIWLQARQVWMFATIYSNVEKDPAWLNLAKTGRDYLISHAYAGNGRWYYLLDENGTVQQGAISLFTDMFVLMALSAYAAASESMEDENVIRETFDRLDQNIRNEDCRDTFPQEYKAGAVSHGRYMICLNSVACARGYLDGDKADELIRFCMDRIFGVLGHGDDGIIHEMRTLQGEYIDSEEGHRINPGHIFESMWFVLEQAERVGRPEYAERALHTISVTYQRSHDEKFGGILHMLSDNGTDEQYKDWNAARHLKWDEKVWWTQAEALCALLTSADRTGDSAAWEEFKTLFLWCREHFFDPDYGEWYAVLNRDGSPRMKLKGGIQKAAFHIPRALYQCSCILKKYVAETGDCDAQT</sequence>
<evidence type="ECO:0000313" key="3">
    <source>
        <dbReference type="EMBL" id="CUO99490.1"/>
    </source>
</evidence>
<evidence type="ECO:0000256" key="2">
    <source>
        <dbReference type="ARBA" id="ARBA00023235"/>
    </source>
</evidence>
<dbReference type="AlphaFoldDB" id="A0A174JQQ5"/>
<evidence type="ECO:0000313" key="4">
    <source>
        <dbReference type="Proteomes" id="UP000095651"/>
    </source>
</evidence>
<accession>A0A174JQQ5</accession>
<dbReference type="InterPro" id="IPR012341">
    <property type="entry name" value="6hp_glycosidase-like_sf"/>
</dbReference>
<dbReference type="SUPFAM" id="SSF48208">
    <property type="entry name" value="Six-hairpin glycosidases"/>
    <property type="match status" value="1"/>
</dbReference>
<dbReference type="RefSeq" id="WP_055658755.1">
    <property type="nucleotide sequence ID" value="NZ_CABIXC010000015.1"/>
</dbReference>
<dbReference type="InterPro" id="IPR010819">
    <property type="entry name" value="AGE/CE"/>
</dbReference>
<dbReference type="PANTHER" id="PTHR15108">
    <property type="entry name" value="N-ACYLGLUCOSAMINE-2-EPIMERASE"/>
    <property type="match status" value="1"/>
</dbReference>
<keyword evidence="2 3" id="KW-0413">Isomerase</keyword>
<protein>
    <submittedName>
        <fullName evidence="3">N-acyl-D-glucosamine 2-epimerase</fullName>
        <ecNumber evidence="3">5.1.3.8</ecNumber>
    </submittedName>
</protein>
<gene>
    <name evidence="3" type="ORF">ERS852407_04655</name>
</gene>
<dbReference type="GO" id="GO:0005975">
    <property type="term" value="P:carbohydrate metabolic process"/>
    <property type="evidence" value="ECO:0007669"/>
    <property type="project" value="InterPro"/>
</dbReference>